<dbReference type="InterPro" id="IPR012334">
    <property type="entry name" value="Pectin_lyas_fold"/>
</dbReference>
<dbReference type="SUPFAM" id="SSF51126">
    <property type="entry name" value="Pectin lyase-like"/>
    <property type="match status" value="1"/>
</dbReference>
<gene>
    <name evidence="1" type="ORF">A2290_07915</name>
</gene>
<sequence>MRKLFIFIFIILFFQVSAKAITYTVTNCASSAGIYGSLPWAVSQANLSATDVIIEFDIPTTEAGYTIEGALSFWKIELSSMLSLSSNNIYIDGLSQTRNQRDTNPAGPEIEITAASGASMTSLIKIQAVNNCTIEGLAVNGSPGNGIQISFGNYNCLKSNYIGTTISGEAIKANASDGIYIEGGDHNLIGGTSSVYGNLISGNGHYGIDLHQSTYNNIFWNKIGTSTNETKSLGNSWTGINVFNQSHSQSLECNTIFYNGNSSHPYGILIDGPMSIHNKISRNKLFANNDVGINLSNSGNESIVPPAITSVESYPASNRTYIYGTSETSAYIEVFLVATNETDSAGEGKTYIGSTEADIYGRWIMDISGSHEGKVTSTQTDASANTSLFSTNVTIISSEVEFRPDAEIGLIAQGGDYTGAGIINMSGAGQTKSKFIYAGQTATYYIKIKNQGTTDESFVVSGTKGCTSWEVSYYSATTEGIDITSLVTSDGWATSVLATSETLAIRVEARSLTSETTSKDLYITASSSHDATKKDVVKGTAYSSVSPDTFDHFSFVYPLTAEAASTFVLTIEARNASGEITTEVNSKTELSVDYGTISPVSIEALNFSDDGIWSGNVTLSKAGTRRVIANAVSASGSFEIVVYNADAEFLETDIGVEVNLPSGVASSEVSISISEVSPVPGPPPAGKWQAGKVIEITSNVKMFSVPLNITLPLYPGAKTPEVYYWTGSNWSQDGLAQKEVTNNSISFTSTHLTIFVPFGESSSSQFAFGPSPFNPERDKTAYFWYWLNDDKATSLYVIDISGRLAYKRDFMSGSNGGRGGLNQIEWNGVGHFGSFLENGVYLYKIIQGNNVIANGKFIILR</sequence>
<dbReference type="Gene3D" id="2.160.20.10">
    <property type="entry name" value="Single-stranded right-handed beta-helix, Pectin lyase-like"/>
    <property type="match status" value="1"/>
</dbReference>
<organism evidence="1 2">
    <name type="scientific">candidate division WOR-1 bacterium RIFOXYB2_FULL_36_35</name>
    <dbReference type="NCBI Taxonomy" id="1802578"/>
    <lineage>
        <taxon>Bacteria</taxon>
        <taxon>Bacillati</taxon>
        <taxon>Saganbacteria</taxon>
    </lineage>
</organism>
<accession>A0A1F4S8Q8</accession>
<comment type="caution">
    <text evidence="1">The sequence shown here is derived from an EMBL/GenBank/DDBJ whole genome shotgun (WGS) entry which is preliminary data.</text>
</comment>
<dbReference type="InterPro" id="IPR006626">
    <property type="entry name" value="PbH1"/>
</dbReference>
<dbReference type="InterPro" id="IPR011050">
    <property type="entry name" value="Pectin_lyase_fold/virulence"/>
</dbReference>
<evidence type="ECO:0000313" key="2">
    <source>
        <dbReference type="Proteomes" id="UP000177905"/>
    </source>
</evidence>
<proteinExistence type="predicted"/>
<name>A0A1F4S8Q8_UNCSA</name>
<evidence type="ECO:0008006" key="3">
    <source>
        <dbReference type="Google" id="ProtNLM"/>
    </source>
</evidence>
<evidence type="ECO:0000313" key="1">
    <source>
        <dbReference type="EMBL" id="OGC16794.1"/>
    </source>
</evidence>
<dbReference type="Proteomes" id="UP000177905">
    <property type="component" value="Unassembled WGS sequence"/>
</dbReference>
<protein>
    <recommendedName>
        <fullName evidence="3">Right handed beta helix domain-containing protein</fullName>
    </recommendedName>
</protein>
<dbReference type="AlphaFoldDB" id="A0A1F4S8Q8"/>
<dbReference type="Gene3D" id="2.60.40.4070">
    <property type="match status" value="1"/>
</dbReference>
<reference evidence="1 2" key="1">
    <citation type="journal article" date="2016" name="Nat. Commun.">
        <title>Thousands of microbial genomes shed light on interconnected biogeochemical processes in an aquifer system.</title>
        <authorList>
            <person name="Anantharaman K."/>
            <person name="Brown C.T."/>
            <person name="Hug L.A."/>
            <person name="Sharon I."/>
            <person name="Castelle C.J."/>
            <person name="Probst A.J."/>
            <person name="Thomas B.C."/>
            <person name="Singh A."/>
            <person name="Wilkins M.J."/>
            <person name="Karaoz U."/>
            <person name="Brodie E.L."/>
            <person name="Williams K.H."/>
            <person name="Hubbard S.S."/>
            <person name="Banfield J.F."/>
        </authorList>
    </citation>
    <scope>NUCLEOTIDE SEQUENCE [LARGE SCALE GENOMIC DNA]</scope>
</reference>
<dbReference type="EMBL" id="MEUA01000002">
    <property type="protein sequence ID" value="OGC16794.1"/>
    <property type="molecule type" value="Genomic_DNA"/>
</dbReference>
<dbReference type="SMART" id="SM00710">
    <property type="entry name" value="PbH1"/>
    <property type="match status" value="4"/>
</dbReference>